<sequence length="127" mass="14803">METTKTLIFMDLESTGLFDDSYSDPLINPGPPKDLTRRLENIIRSDGRQKPHITEISLISIPSKLFKEASKQLNKELNIRNNQLVDFFIPVITNIQTRQINPKLNSTEWANYELLRMNKPNGFYFNF</sequence>
<protein>
    <submittedName>
        <fullName evidence="1">Uncharacterized protein</fullName>
    </submittedName>
</protein>
<evidence type="ECO:0000313" key="2">
    <source>
        <dbReference type="Proteomes" id="UP000580250"/>
    </source>
</evidence>
<dbReference type="AlphaFoldDB" id="A0A6V7UVG1"/>
<proteinExistence type="predicted"/>
<accession>A0A6V7UVG1</accession>
<dbReference type="EMBL" id="CAJEWN010000111">
    <property type="protein sequence ID" value="CAD2165591.1"/>
    <property type="molecule type" value="Genomic_DNA"/>
</dbReference>
<dbReference type="Gene3D" id="3.30.420.10">
    <property type="entry name" value="Ribonuclease H-like superfamily/Ribonuclease H"/>
    <property type="match status" value="1"/>
</dbReference>
<dbReference type="OrthoDB" id="10250935at2759"/>
<dbReference type="GO" id="GO:0003676">
    <property type="term" value="F:nucleic acid binding"/>
    <property type="evidence" value="ECO:0007669"/>
    <property type="project" value="InterPro"/>
</dbReference>
<comment type="caution">
    <text evidence="1">The sequence shown here is derived from an EMBL/GenBank/DDBJ whole genome shotgun (WGS) entry which is preliminary data.</text>
</comment>
<organism evidence="1 2">
    <name type="scientific">Meloidogyne enterolobii</name>
    <name type="common">Root-knot nematode worm</name>
    <name type="synonym">Meloidogyne mayaguensis</name>
    <dbReference type="NCBI Taxonomy" id="390850"/>
    <lineage>
        <taxon>Eukaryota</taxon>
        <taxon>Metazoa</taxon>
        <taxon>Ecdysozoa</taxon>
        <taxon>Nematoda</taxon>
        <taxon>Chromadorea</taxon>
        <taxon>Rhabditida</taxon>
        <taxon>Tylenchina</taxon>
        <taxon>Tylenchomorpha</taxon>
        <taxon>Tylenchoidea</taxon>
        <taxon>Meloidogynidae</taxon>
        <taxon>Meloidogyninae</taxon>
        <taxon>Meloidogyne</taxon>
    </lineage>
</organism>
<reference evidence="1 2" key="1">
    <citation type="submission" date="2020-08" db="EMBL/GenBank/DDBJ databases">
        <authorList>
            <person name="Koutsovoulos G."/>
            <person name="Danchin GJ E."/>
        </authorList>
    </citation>
    <scope>NUCLEOTIDE SEQUENCE [LARGE SCALE GENOMIC DNA]</scope>
</reference>
<name>A0A6V7UVG1_MELEN</name>
<evidence type="ECO:0000313" key="1">
    <source>
        <dbReference type="EMBL" id="CAD2165591.1"/>
    </source>
</evidence>
<dbReference type="Proteomes" id="UP000580250">
    <property type="component" value="Unassembled WGS sequence"/>
</dbReference>
<gene>
    <name evidence="1" type="ORF">MENT_LOCUS17271</name>
</gene>
<dbReference type="InterPro" id="IPR036397">
    <property type="entry name" value="RNaseH_sf"/>
</dbReference>